<evidence type="ECO:0000256" key="3">
    <source>
        <dbReference type="ARBA" id="ARBA00023163"/>
    </source>
</evidence>
<dbReference type="GO" id="GO:0003700">
    <property type="term" value="F:DNA-binding transcription factor activity"/>
    <property type="evidence" value="ECO:0007669"/>
    <property type="project" value="InterPro"/>
</dbReference>
<keyword evidence="1" id="KW-0805">Transcription regulation</keyword>
<dbReference type="SMART" id="SM00342">
    <property type="entry name" value="HTH_ARAC"/>
    <property type="match status" value="1"/>
</dbReference>
<dbReference type="PANTHER" id="PTHR43280:SF2">
    <property type="entry name" value="HTH-TYPE TRANSCRIPTIONAL REGULATOR EXSA"/>
    <property type="match status" value="1"/>
</dbReference>
<keyword evidence="6" id="KW-1185">Reference proteome</keyword>
<keyword evidence="3" id="KW-0804">Transcription</keyword>
<dbReference type="InterPro" id="IPR018062">
    <property type="entry name" value="HTH_AraC-typ_CS"/>
</dbReference>
<sequence>MQNEQRIVRQPVAVSFSSQNSYQEEPLRQIEYEILFIKKGNGKVYIGNTVSDISEGDFIFINPFEEHFLKKGRGVLEFHCYRILFDISALGSENDPCRLFFEGIRLCRFLTMPPELAQRFHNISLMKKKSEGMEVILRSIILDVISYAIETDQYERFSQVVENEKRSLSAIDNAIHYIRENYSESISLGAILKLTNYSKSHFIRLFKESTGMNVSEYINKYRIEKACLDLIYTNNNITEIATSNGFNNIQYFSRKFKEYMNCTPKQYQNKKKKLIWRQDSL</sequence>
<dbReference type="Proteomes" id="UP000182360">
    <property type="component" value="Unassembled WGS sequence"/>
</dbReference>
<dbReference type="InterPro" id="IPR037923">
    <property type="entry name" value="HTH-like"/>
</dbReference>
<dbReference type="AlphaFoldDB" id="A0A1H9EMQ9"/>
<reference evidence="5 6" key="1">
    <citation type="submission" date="2016-10" db="EMBL/GenBank/DDBJ databases">
        <authorList>
            <person name="de Groot N.N."/>
        </authorList>
    </citation>
    <scope>NUCLEOTIDE SEQUENCE [LARGE SCALE GENOMIC DNA]</scope>
    <source>
        <strain evidence="5 6">B25</strain>
    </source>
</reference>
<dbReference type="EMBL" id="FOFU01000003">
    <property type="protein sequence ID" value="SEQ26298.1"/>
    <property type="molecule type" value="Genomic_DNA"/>
</dbReference>
<accession>A0A1H9EMQ9</accession>
<dbReference type="SUPFAM" id="SSF51215">
    <property type="entry name" value="Regulatory protein AraC"/>
    <property type="match status" value="1"/>
</dbReference>
<gene>
    <name evidence="5" type="ORF">SAMN04487977_103199</name>
</gene>
<dbReference type="InterPro" id="IPR009057">
    <property type="entry name" value="Homeodomain-like_sf"/>
</dbReference>
<organism evidence="5 6">
    <name type="scientific">Treponema bryantii</name>
    <dbReference type="NCBI Taxonomy" id="163"/>
    <lineage>
        <taxon>Bacteria</taxon>
        <taxon>Pseudomonadati</taxon>
        <taxon>Spirochaetota</taxon>
        <taxon>Spirochaetia</taxon>
        <taxon>Spirochaetales</taxon>
        <taxon>Treponemataceae</taxon>
        <taxon>Treponema</taxon>
    </lineage>
</organism>
<dbReference type="Gene3D" id="2.60.120.10">
    <property type="entry name" value="Jelly Rolls"/>
    <property type="match status" value="1"/>
</dbReference>
<proteinExistence type="predicted"/>
<dbReference type="PRINTS" id="PR00032">
    <property type="entry name" value="HTHARAC"/>
</dbReference>
<dbReference type="InterPro" id="IPR020449">
    <property type="entry name" value="Tscrpt_reg_AraC-type_HTH"/>
</dbReference>
<dbReference type="SUPFAM" id="SSF46689">
    <property type="entry name" value="Homeodomain-like"/>
    <property type="match status" value="2"/>
</dbReference>
<dbReference type="PROSITE" id="PS01124">
    <property type="entry name" value="HTH_ARAC_FAMILY_2"/>
    <property type="match status" value="1"/>
</dbReference>
<dbReference type="GO" id="GO:0043565">
    <property type="term" value="F:sequence-specific DNA binding"/>
    <property type="evidence" value="ECO:0007669"/>
    <property type="project" value="InterPro"/>
</dbReference>
<evidence type="ECO:0000256" key="2">
    <source>
        <dbReference type="ARBA" id="ARBA00023125"/>
    </source>
</evidence>
<dbReference type="RefSeq" id="WP_074642348.1">
    <property type="nucleotide sequence ID" value="NZ_FOFU01000003.1"/>
</dbReference>
<dbReference type="InterPro" id="IPR018060">
    <property type="entry name" value="HTH_AraC"/>
</dbReference>
<dbReference type="Gene3D" id="1.10.10.60">
    <property type="entry name" value="Homeodomain-like"/>
    <property type="match status" value="2"/>
</dbReference>
<keyword evidence="2 5" id="KW-0238">DNA-binding</keyword>
<evidence type="ECO:0000313" key="5">
    <source>
        <dbReference type="EMBL" id="SEQ26298.1"/>
    </source>
</evidence>
<evidence type="ECO:0000259" key="4">
    <source>
        <dbReference type="PROSITE" id="PS01124"/>
    </source>
</evidence>
<dbReference type="InterPro" id="IPR003313">
    <property type="entry name" value="AraC-bd"/>
</dbReference>
<feature type="domain" description="HTH araC/xylS-type" evidence="4">
    <location>
        <begin position="172"/>
        <end position="270"/>
    </location>
</feature>
<evidence type="ECO:0000256" key="1">
    <source>
        <dbReference type="ARBA" id="ARBA00023015"/>
    </source>
</evidence>
<protein>
    <submittedName>
        <fullName evidence="5">AraC-type DNA-binding protein</fullName>
    </submittedName>
</protein>
<dbReference type="PROSITE" id="PS00041">
    <property type="entry name" value="HTH_ARAC_FAMILY_1"/>
    <property type="match status" value="1"/>
</dbReference>
<dbReference type="Pfam" id="PF12833">
    <property type="entry name" value="HTH_18"/>
    <property type="match status" value="1"/>
</dbReference>
<name>A0A1H9EMQ9_9SPIR</name>
<dbReference type="STRING" id="163.SAMN04487775_105144"/>
<dbReference type="InterPro" id="IPR014710">
    <property type="entry name" value="RmlC-like_jellyroll"/>
</dbReference>
<dbReference type="PANTHER" id="PTHR43280">
    <property type="entry name" value="ARAC-FAMILY TRANSCRIPTIONAL REGULATOR"/>
    <property type="match status" value="1"/>
</dbReference>
<dbReference type="Pfam" id="PF02311">
    <property type="entry name" value="AraC_binding"/>
    <property type="match status" value="1"/>
</dbReference>
<dbReference type="OrthoDB" id="328780at2"/>
<evidence type="ECO:0000313" key="6">
    <source>
        <dbReference type="Proteomes" id="UP000182360"/>
    </source>
</evidence>